<feature type="region of interest" description="Disordered" evidence="1">
    <location>
        <begin position="99"/>
        <end position="123"/>
    </location>
</feature>
<gene>
    <name evidence="2" type="ORF">SANT12839_099220</name>
</gene>
<evidence type="ECO:0000313" key="2">
    <source>
        <dbReference type="EMBL" id="GDY49040.1"/>
    </source>
</evidence>
<dbReference type="EMBL" id="BJHV01000001">
    <property type="protein sequence ID" value="GDY49040.1"/>
    <property type="molecule type" value="Genomic_DNA"/>
</dbReference>
<keyword evidence="3" id="KW-1185">Reference proteome</keyword>
<comment type="caution">
    <text evidence="2">The sequence shown here is derived from an EMBL/GenBank/DDBJ whole genome shotgun (WGS) entry which is preliminary data.</text>
</comment>
<sequence length="123" mass="13104">MGSEIYAVVLLPHMDVVRARVAYHVMKGSDEIHRYKTVRQVGKVPDTVVEGAVAQLAPLGPLRDGEFDGGTAYGVHVTVPYAILGPVPTETLETLAWPRKAADRSSPGALRVAGPVPQHSGLL</sequence>
<dbReference type="Proteomes" id="UP000299290">
    <property type="component" value="Unassembled WGS sequence"/>
</dbReference>
<accession>A0A4D4KR42</accession>
<proteinExistence type="predicted"/>
<protein>
    <submittedName>
        <fullName evidence="2">Uncharacterized protein</fullName>
    </submittedName>
</protein>
<evidence type="ECO:0000313" key="3">
    <source>
        <dbReference type="Proteomes" id="UP000299290"/>
    </source>
</evidence>
<reference evidence="2 3" key="1">
    <citation type="journal article" date="2020" name="Int. J. Syst. Evol. Microbiol.">
        <title>Reclassification of Streptomyces castelarensis and Streptomyces sporoclivatus as later heterotypic synonyms of Streptomyces antimycoticus.</title>
        <authorList>
            <person name="Komaki H."/>
            <person name="Tamura T."/>
        </authorList>
    </citation>
    <scope>NUCLEOTIDE SEQUENCE [LARGE SCALE GENOMIC DNA]</scope>
    <source>
        <strain evidence="2 3">NBRC 12839</strain>
    </source>
</reference>
<evidence type="ECO:0000256" key="1">
    <source>
        <dbReference type="SAM" id="MobiDB-lite"/>
    </source>
</evidence>
<organism evidence="2 3">
    <name type="scientific">Streptomyces antimycoticus</name>
    <dbReference type="NCBI Taxonomy" id="68175"/>
    <lineage>
        <taxon>Bacteria</taxon>
        <taxon>Bacillati</taxon>
        <taxon>Actinomycetota</taxon>
        <taxon>Actinomycetes</taxon>
        <taxon>Kitasatosporales</taxon>
        <taxon>Streptomycetaceae</taxon>
        <taxon>Streptomyces</taxon>
        <taxon>Streptomyces violaceusniger group</taxon>
    </lineage>
</organism>
<dbReference type="AlphaFoldDB" id="A0A4D4KR42"/>
<name>A0A4D4KR42_9ACTN</name>